<comment type="caution">
    <text evidence="2">The sequence shown here is derived from an EMBL/GenBank/DDBJ whole genome shotgun (WGS) entry which is preliminary data.</text>
</comment>
<dbReference type="InterPro" id="IPR004245">
    <property type="entry name" value="DUF229"/>
</dbReference>
<evidence type="ECO:0000256" key="1">
    <source>
        <dbReference type="SAM" id="Phobius"/>
    </source>
</evidence>
<evidence type="ECO:0000313" key="2">
    <source>
        <dbReference type="EMBL" id="KAG8232427.1"/>
    </source>
</evidence>
<dbReference type="EMBL" id="KZ308617">
    <property type="protein sequence ID" value="KAG8232427.1"/>
    <property type="molecule type" value="Genomic_DNA"/>
</dbReference>
<feature type="transmembrane region" description="Helical" evidence="1">
    <location>
        <begin position="16"/>
        <end position="33"/>
    </location>
</feature>
<dbReference type="FunFam" id="3.40.720.10:FF:000017">
    <property type="entry name" value="Predicted protein"/>
    <property type="match status" value="1"/>
</dbReference>
<reference evidence="2" key="2">
    <citation type="submission" date="2017-10" db="EMBL/GenBank/DDBJ databases">
        <title>Ladona fulva Genome sequencing and assembly.</title>
        <authorList>
            <person name="Murali S."/>
            <person name="Richards S."/>
            <person name="Bandaranaike D."/>
            <person name="Bellair M."/>
            <person name="Blankenburg K."/>
            <person name="Chao H."/>
            <person name="Dinh H."/>
            <person name="Doddapaneni H."/>
            <person name="Dugan-Rocha S."/>
            <person name="Elkadiri S."/>
            <person name="Gnanaolivu R."/>
            <person name="Hernandez B."/>
            <person name="Skinner E."/>
            <person name="Javaid M."/>
            <person name="Lee S."/>
            <person name="Li M."/>
            <person name="Ming W."/>
            <person name="Munidasa M."/>
            <person name="Muniz J."/>
            <person name="Nguyen L."/>
            <person name="Hughes D."/>
            <person name="Osuji N."/>
            <person name="Pu L.-L."/>
            <person name="Puazo M."/>
            <person name="Qu C."/>
            <person name="Quiroz J."/>
            <person name="Raj R."/>
            <person name="Weissenberger G."/>
            <person name="Xin Y."/>
            <person name="Zou X."/>
            <person name="Han Y."/>
            <person name="Worley K."/>
            <person name="Muzny D."/>
            <person name="Gibbs R."/>
        </authorList>
    </citation>
    <scope>NUCLEOTIDE SEQUENCE</scope>
    <source>
        <strain evidence="2">Sampled in the wild</strain>
    </source>
</reference>
<dbReference type="GO" id="GO:0005615">
    <property type="term" value="C:extracellular space"/>
    <property type="evidence" value="ECO:0007669"/>
    <property type="project" value="TreeGrafter"/>
</dbReference>
<dbReference type="OrthoDB" id="413313at2759"/>
<keyword evidence="1" id="KW-0812">Transmembrane</keyword>
<accession>A0A8K0KCG9</accession>
<dbReference type="AlphaFoldDB" id="A0A8K0KCG9"/>
<dbReference type="Pfam" id="PF02995">
    <property type="entry name" value="DUF229"/>
    <property type="match status" value="1"/>
</dbReference>
<evidence type="ECO:0000313" key="3">
    <source>
        <dbReference type="Proteomes" id="UP000792457"/>
    </source>
</evidence>
<dbReference type="Proteomes" id="UP000792457">
    <property type="component" value="Unassembled WGS sequence"/>
</dbReference>
<proteinExistence type="predicted"/>
<dbReference type="Gene3D" id="3.40.720.10">
    <property type="entry name" value="Alkaline Phosphatase, subunit A"/>
    <property type="match status" value="1"/>
</dbReference>
<name>A0A8K0KCG9_LADFU</name>
<keyword evidence="1" id="KW-1133">Transmembrane helix</keyword>
<dbReference type="PANTHER" id="PTHR10974">
    <property type="entry name" value="FI08016P-RELATED"/>
    <property type="match status" value="1"/>
</dbReference>
<sequence length="667" mass="75611">MTVVINMLKLFHVRRILYSLAVICFMYGIFQLMRTQFSLYEESDRAAVLRGVSLRINQSNIGSYPSSGQACRHPNLEVKNKDIMKFIKDVPPIDCGDKPDWVEIVGNIARIKQSAKDAYGEIECSFTDVVRESDSLVSLGLTTTTHTDYTLESSDFVKVRCQANGKKWRNTMSGVRRDDIAAARSGWEKLPAEALGLNVLIWGHDSLSRNMFIRKLPLTWRYLRDNLNALTLEGYNIVGDGTPQALIPILTGKTELELPEARKRMGDKAKFVNVYPFVWNEFRKNGYVTAFGEDCPNIGTFTYRLKGFNDPPTDHYMRTYFVAASPEYGGYKKFCMGSIPRHKIMINYARDFFDVYRDKPKFLFSFHSELSHDSYNMIGAADKDLKAFLEGLQSSGHLNNTLLIMMSDHGHRFTEIRDTQQGKQEERLPMFSFVFPPWFENKYPEAMANFRMNTHRLTTPFDINPTLKDVLHFQSAGKGSLRHRSISLFKEVPLERTCSDAAIEAHWCACLSWEELPPASLSLTASPLSTAAQAAHALIDYINRLTEGHRSSCHILKIDKLLWAARLVPGSGLLHFRKNADTDGFVPDLSAKTSISHELYQVKIEAQPGSGRFEASLTYDVRDKTFAAKAEDISRINKYGKAAHCIESDAENLRKYCYCIAPPPLTA</sequence>
<keyword evidence="3" id="KW-1185">Reference proteome</keyword>
<protein>
    <submittedName>
        <fullName evidence="2">Uncharacterized protein</fullName>
    </submittedName>
</protein>
<gene>
    <name evidence="2" type="ORF">J437_LFUL012858</name>
</gene>
<dbReference type="CDD" id="cd16021">
    <property type="entry name" value="ALP_like"/>
    <property type="match status" value="1"/>
</dbReference>
<dbReference type="SUPFAM" id="SSF53649">
    <property type="entry name" value="Alkaline phosphatase-like"/>
    <property type="match status" value="1"/>
</dbReference>
<dbReference type="InterPro" id="IPR017850">
    <property type="entry name" value="Alkaline_phosphatase_core_sf"/>
</dbReference>
<keyword evidence="1" id="KW-0472">Membrane</keyword>
<organism evidence="2 3">
    <name type="scientific">Ladona fulva</name>
    <name type="common">Scarce chaser dragonfly</name>
    <name type="synonym">Libellula fulva</name>
    <dbReference type="NCBI Taxonomy" id="123851"/>
    <lineage>
        <taxon>Eukaryota</taxon>
        <taxon>Metazoa</taxon>
        <taxon>Ecdysozoa</taxon>
        <taxon>Arthropoda</taxon>
        <taxon>Hexapoda</taxon>
        <taxon>Insecta</taxon>
        <taxon>Pterygota</taxon>
        <taxon>Palaeoptera</taxon>
        <taxon>Odonata</taxon>
        <taxon>Epiprocta</taxon>
        <taxon>Anisoptera</taxon>
        <taxon>Libelluloidea</taxon>
        <taxon>Libellulidae</taxon>
        <taxon>Ladona</taxon>
    </lineage>
</organism>
<reference evidence="2" key="1">
    <citation type="submission" date="2013-04" db="EMBL/GenBank/DDBJ databases">
        <authorList>
            <person name="Qu J."/>
            <person name="Murali S.C."/>
            <person name="Bandaranaike D."/>
            <person name="Bellair M."/>
            <person name="Blankenburg K."/>
            <person name="Chao H."/>
            <person name="Dinh H."/>
            <person name="Doddapaneni H."/>
            <person name="Downs B."/>
            <person name="Dugan-Rocha S."/>
            <person name="Elkadiri S."/>
            <person name="Gnanaolivu R.D."/>
            <person name="Hernandez B."/>
            <person name="Javaid M."/>
            <person name="Jayaseelan J.C."/>
            <person name="Lee S."/>
            <person name="Li M."/>
            <person name="Ming W."/>
            <person name="Munidasa M."/>
            <person name="Muniz J."/>
            <person name="Nguyen L."/>
            <person name="Ongeri F."/>
            <person name="Osuji N."/>
            <person name="Pu L.-L."/>
            <person name="Puazo M."/>
            <person name="Qu C."/>
            <person name="Quiroz J."/>
            <person name="Raj R."/>
            <person name="Weissenberger G."/>
            <person name="Xin Y."/>
            <person name="Zou X."/>
            <person name="Han Y."/>
            <person name="Richards S."/>
            <person name="Worley K."/>
            <person name="Muzny D."/>
            <person name="Gibbs R."/>
        </authorList>
    </citation>
    <scope>NUCLEOTIDE SEQUENCE</scope>
    <source>
        <strain evidence="2">Sampled in the wild</strain>
    </source>
</reference>
<dbReference type="PANTHER" id="PTHR10974:SF73">
    <property type="entry name" value="FI21235P1"/>
    <property type="match status" value="1"/>
</dbReference>